<dbReference type="RefSeq" id="WP_322422916.1">
    <property type="nucleotide sequence ID" value="NZ_JAXQPW010000001.1"/>
</dbReference>
<comment type="caution">
    <text evidence="2">The sequence shown here is derived from an EMBL/GenBank/DDBJ whole genome shotgun (WGS) entry which is preliminary data.</text>
</comment>
<proteinExistence type="predicted"/>
<name>A0ABU5K5W5_9ACTN</name>
<keyword evidence="3" id="KW-1185">Reference proteome</keyword>
<keyword evidence="1" id="KW-0812">Transmembrane</keyword>
<feature type="transmembrane region" description="Helical" evidence="1">
    <location>
        <begin position="47"/>
        <end position="69"/>
    </location>
</feature>
<dbReference type="EMBL" id="JAXQPW010000001">
    <property type="protein sequence ID" value="MDZ5660359.1"/>
    <property type="molecule type" value="Genomic_DNA"/>
</dbReference>
<evidence type="ECO:0000313" key="3">
    <source>
        <dbReference type="Proteomes" id="UP001291999"/>
    </source>
</evidence>
<keyword evidence="1" id="KW-0472">Membrane</keyword>
<evidence type="ECO:0000256" key="1">
    <source>
        <dbReference type="SAM" id="Phobius"/>
    </source>
</evidence>
<evidence type="ECO:0000313" key="2">
    <source>
        <dbReference type="EMBL" id="MDZ5660359.1"/>
    </source>
</evidence>
<organism evidence="2 3">
    <name type="scientific">Nocardioides renjunii</name>
    <dbReference type="NCBI Taxonomy" id="3095075"/>
    <lineage>
        <taxon>Bacteria</taxon>
        <taxon>Bacillati</taxon>
        <taxon>Actinomycetota</taxon>
        <taxon>Actinomycetes</taxon>
        <taxon>Propionibacteriales</taxon>
        <taxon>Nocardioidaceae</taxon>
        <taxon>Nocardioides</taxon>
    </lineage>
</organism>
<reference evidence="2 3" key="1">
    <citation type="submission" date="2023-11" db="EMBL/GenBank/DDBJ databases">
        <title>Novel species in genus Nocardioides.</title>
        <authorList>
            <person name="Zhou H."/>
        </authorList>
    </citation>
    <scope>NUCLEOTIDE SEQUENCE [LARGE SCALE GENOMIC DNA]</scope>
    <source>
        <strain evidence="2 3">S-58</strain>
    </source>
</reference>
<gene>
    <name evidence="2" type="ORF">SFC79_01170</name>
</gene>
<keyword evidence="1" id="KW-1133">Transmembrane helix</keyword>
<dbReference type="Proteomes" id="UP001291999">
    <property type="component" value="Unassembled WGS sequence"/>
</dbReference>
<sequence>MPTTTDAGPSTGPGTTARWVIAGVAGLVAAGAVGAVAAAVRDDAPDTVTFGVFAALTLPFVAALVAILLDRTEHPEQDEDSIESQWTTRASSGAFYDTIIAMGLATFATSVLDTASLPLWLFVVLGLADMSVRLVLLQRREG</sequence>
<accession>A0ABU5K5W5</accession>
<feature type="transmembrane region" description="Helical" evidence="1">
    <location>
        <begin position="117"/>
        <end position="136"/>
    </location>
</feature>
<protein>
    <submittedName>
        <fullName evidence="2">Uncharacterized protein</fullName>
    </submittedName>
</protein>
<feature type="transmembrane region" description="Helical" evidence="1">
    <location>
        <begin position="20"/>
        <end position="40"/>
    </location>
</feature>